<dbReference type="AlphaFoldDB" id="A0A1D2MYQ4"/>
<comment type="caution">
    <text evidence="3">The sequence shown here is derived from an EMBL/GenBank/DDBJ whole genome shotgun (WGS) entry which is preliminary data.</text>
</comment>
<dbReference type="Proteomes" id="UP000094527">
    <property type="component" value="Unassembled WGS sequence"/>
</dbReference>
<organism evidence="3 4">
    <name type="scientific">Orchesella cincta</name>
    <name type="common">Springtail</name>
    <name type="synonym">Podura cincta</name>
    <dbReference type="NCBI Taxonomy" id="48709"/>
    <lineage>
        <taxon>Eukaryota</taxon>
        <taxon>Metazoa</taxon>
        <taxon>Ecdysozoa</taxon>
        <taxon>Arthropoda</taxon>
        <taxon>Hexapoda</taxon>
        <taxon>Collembola</taxon>
        <taxon>Entomobryomorpha</taxon>
        <taxon>Entomobryoidea</taxon>
        <taxon>Orchesellidae</taxon>
        <taxon>Orchesellinae</taxon>
        <taxon>Orchesella</taxon>
    </lineage>
</organism>
<keyword evidence="1" id="KW-0812">Transmembrane</keyword>
<evidence type="ECO:0008006" key="5">
    <source>
        <dbReference type="Google" id="ProtNLM"/>
    </source>
</evidence>
<feature type="transmembrane region" description="Helical" evidence="1">
    <location>
        <begin position="131"/>
        <end position="151"/>
    </location>
</feature>
<dbReference type="InterPro" id="IPR045860">
    <property type="entry name" value="Snake_toxin-like_sf"/>
</dbReference>
<keyword evidence="2" id="KW-0732">Signal</keyword>
<accession>A0A1D2MYQ4</accession>
<keyword evidence="4" id="KW-1185">Reference proteome</keyword>
<name>A0A1D2MYQ4_ORCCI</name>
<evidence type="ECO:0000256" key="2">
    <source>
        <dbReference type="SAM" id="SignalP"/>
    </source>
</evidence>
<keyword evidence="1" id="KW-1133">Transmembrane helix</keyword>
<proteinExistence type="predicted"/>
<evidence type="ECO:0000256" key="1">
    <source>
        <dbReference type="SAM" id="Phobius"/>
    </source>
</evidence>
<protein>
    <recommendedName>
        <fullName evidence="5">Protein sleepless</fullName>
    </recommendedName>
</protein>
<evidence type="ECO:0000313" key="3">
    <source>
        <dbReference type="EMBL" id="ODM98186.1"/>
    </source>
</evidence>
<gene>
    <name evidence="3" type="ORF">Ocin01_08494</name>
</gene>
<keyword evidence="1" id="KW-0472">Membrane</keyword>
<dbReference type="EMBL" id="LJIJ01000374">
    <property type="protein sequence ID" value="ODM98186.1"/>
    <property type="molecule type" value="Genomic_DNA"/>
</dbReference>
<dbReference type="SUPFAM" id="SSF57302">
    <property type="entry name" value="Snake toxin-like"/>
    <property type="match status" value="1"/>
</dbReference>
<reference evidence="3 4" key="1">
    <citation type="journal article" date="2016" name="Genome Biol. Evol.">
        <title>Gene Family Evolution Reflects Adaptation to Soil Environmental Stressors in the Genome of the Collembolan Orchesella cincta.</title>
        <authorList>
            <person name="Faddeeva-Vakhrusheva A."/>
            <person name="Derks M.F."/>
            <person name="Anvar S.Y."/>
            <person name="Agamennone V."/>
            <person name="Suring W."/>
            <person name="Smit S."/>
            <person name="van Straalen N.M."/>
            <person name="Roelofs D."/>
        </authorList>
    </citation>
    <scope>NUCLEOTIDE SEQUENCE [LARGE SCALE GENOMIC DNA]</scope>
    <source>
        <tissue evidence="3">Mixed pool</tissue>
    </source>
</reference>
<sequence>MQRFRRVLITWMVILVLMSSLEIQLTEGIKCYDCGNCTGMGGEEFDCGSDDRCLETMVVFTKSRKIIHTQTCSSEKKQKESVEKNYTCDSFRQFEHWENTFVKECFCSTDLCNTKLLTTECKSNDGPMIGGYFYSTIASFTTTFFLLKGLLR</sequence>
<feature type="signal peptide" evidence="2">
    <location>
        <begin position="1"/>
        <end position="28"/>
    </location>
</feature>
<feature type="chain" id="PRO_5008904757" description="Protein sleepless" evidence="2">
    <location>
        <begin position="29"/>
        <end position="152"/>
    </location>
</feature>
<evidence type="ECO:0000313" key="4">
    <source>
        <dbReference type="Proteomes" id="UP000094527"/>
    </source>
</evidence>